<gene>
    <name evidence="1" type="ORF">ARMSODRAFT_965131</name>
</gene>
<organism evidence="1 2">
    <name type="scientific">Armillaria solidipes</name>
    <dbReference type="NCBI Taxonomy" id="1076256"/>
    <lineage>
        <taxon>Eukaryota</taxon>
        <taxon>Fungi</taxon>
        <taxon>Dikarya</taxon>
        <taxon>Basidiomycota</taxon>
        <taxon>Agaricomycotina</taxon>
        <taxon>Agaricomycetes</taxon>
        <taxon>Agaricomycetidae</taxon>
        <taxon>Agaricales</taxon>
        <taxon>Marasmiineae</taxon>
        <taxon>Physalacriaceae</taxon>
        <taxon>Armillaria</taxon>
    </lineage>
</organism>
<evidence type="ECO:0000313" key="2">
    <source>
        <dbReference type="Proteomes" id="UP000218334"/>
    </source>
</evidence>
<evidence type="ECO:0000313" key="1">
    <source>
        <dbReference type="EMBL" id="PBK61341.1"/>
    </source>
</evidence>
<evidence type="ECO:0008006" key="3">
    <source>
        <dbReference type="Google" id="ProtNLM"/>
    </source>
</evidence>
<sequence length="113" mass="12728">MGRSERCGFPGMYGRKGAQEHVDGLVSLWIHGGEYMMGNGSEYFGECGIVDNIQELEYSQVKYIVFNQLSKIVYYMNPVTPQNCWTPILTYSVVCKIAEDCAYAGGTSRYVTR</sequence>
<dbReference type="Proteomes" id="UP000218334">
    <property type="component" value="Unassembled WGS sequence"/>
</dbReference>
<reference evidence="2" key="1">
    <citation type="journal article" date="2017" name="Nat. Ecol. Evol.">
        <title>Genome expansion and lineage-specific genetic innovations in the forest pathogenic fungi Armillaria.</title>
        <authorList>
            <person name="Sipos G."/>
            <person name="Prasanna A.N."/>
            <person name="Walter M.C."/>
            <person name="O'Connor E."/>
            <person name="Balint B."/>
            <person name="Krizsan K."/>
            <person name="Kiss B."/>
            <person name="Hess J."/>
            <person name="Varga T."/>
            <person name="Slot J."/>
            <person name="Riley R."/>
            <person name="Boka B."/>
            <person name="Rigling D."/>
            <person name="Barry K."/>
            <person name="Lee J."/>
            <person name="Mihaltcheva S."/>
            <person name="LaButti K."/>
            <person name="Lipzen A."/>
            <person name="Waldron R."/>
            <person name="Moloney N.M."/>
            <person name="Sperisen C."/>
            <person name="Kredics L."/>
            <person name="Vagvoelgyi C."/>
            <person name="Patrignani A."/>
            <person name="Fitzpatrick D."/>
            <person name="Nagy I."/>
            <person name="Doyle S."/>
            <person name="Anderson J.B."/>
            <person name="Grigoriev I.V."/>
            <person name="Gueldener U."/>
            <person name="Muensterkoetter M."/>
            <person name="Nagy L.G."/>
        </authorList>
    </citation>
    <scope>NUCLEOTIDE SEQUENCE [LARGE SCALE GENOMIC DNA]</scope>
    <source>
        <strain evidence="2">28-4</strain>
    </source>
</reference>
<dbReference type="EMBL" id="KZ293477">
    <property type="protein sequence ID" value="PBK61341.1"/>
    <property type="molecule type" value="Genomic_DNA"/>
</dbReference>
<keyword evidence="2" id="KW-1185">Reference proteome</keyword>
<dbReference type="AlphaFoldDB" id="A0A2H3ARD3"/>
<proteinExistence type="predicted"/>
<accession>A0A2H3ARD3</accession>
<protein>
    <recommendedName>
        <fullName evidence="3">Carboxylesterase type B domain-containing protein</fullName>
    </recommendedName>
</protein>
<name>A0A2H3ARD3_9AGAR</name>